<dbReference type="InterPro" id="IPR009060">
    <property type="entry name" value="UBA-like_sf"/>
</dbReference>
<proteinExistence type="predicted"/>
<evidence type="ECO:0000259" key="1">
    <source>
        <dbReference type="PROSITE" id="PS50030"/>
    </source>
</evidence>
<dbReference type="SUPFAM" id="SSF46934">
    <property type="entry name" value="UBA-like"/>
    <property type="match status" value="1"/>
</dbReference>
<dbReference type="PROSITE" id="PS50030">
    <property type="entry name" value="UBA"/>
    <property type="match status" value="1"/>
</dbReference>
<gene>
    <name evidence="2" type="ORF">F444_03696</name>
</gene>
<sequence>MGFNDIEKNMLALELARGNVGGAVNALLSE</sequence>
<dbReference type="Gene3D" id="1.10.8.10">
    <property type="entry name" value="DNA helicase RuvA subunit, C-terminal domain"/>
    <property type="match status" value="1"/>
</dbReference>
<dbReference type="Proteomes" id="UP000028582">
    <property type="component" value="Unassembled WGS sequence"/>
</dbReference>
<organism evidence="2 3">
    <name type="scientific">Phytophthora nicotianae P1976</name>
    <dbReference type="NCBI Taxonomy" id="1317066"/>
    <lineage>
        <taxon>Eukaryota</taxon>
        <taxon>Sar</taxon>
        <taxon>Stramenopiles</taxon>
        <taxon>Oomycota</taxon>
        <taxon>Peronosporomycetes</taxon>
        <taxon>Peronosporales</taxon>
        <taxon>Peronosporaceae</taxon>
        <taxon>Phytophthora</taxon>
    </lineage>
</organism>
<dbReference type="InterPro" id="IPR015940">
    <property type="entry name" value="UBA"/>
</dbReference>
<comment type="caution">
    <text evidence="2">The sequence shown here is derived from an EMBL/GenBank/DDBJ whole genome shotgun (WGS) entry which is preliminary data.</text>
</comment>
<evidence type="ECO:0000313" key="3">
    <source>
        <dbReference type="Proteomes" id="UP000028582"/>
    </source>
</evidence>
<dbReference type="EMBL" id="ANJA01000751">
    <property type="protein sequence ID" value="ETO82173.1"/>
    <property type="molecule type" value="Genomic_DNA"/>
</dbReference>
<name>A0A081ATG2_PHYNI</name>
<evidence type="ECO:0000313" key="2">
    <source>
        <dbReference type="EMBL" id="ETO82173.1"/>
    </source>
</evidence>
<protein>
    <recommendedName>
        <fullName evidence="1">UBA domain-containing protein</fullName>
    </recommendedName>
</protein>
<accession>A0A081ATG2</accession>
<dbReference type="AlphaFoldDB" id="A0A081ATG2"/>
<reference evidence="2 3" key="1">
    <citation type="submission" date="2013-11" db="EMBL/GenBank/DDBJ databases">
        <title>The Genome Sequence of Phytophthora parasitica P1976.</title>
        <authorList>
            <consortium name="The Broad Institute Genomics Platform"/>
            <person name="Russ C."/>
            <person name="Tyler B."/>
            <person name="Panabieres F."/>
            <person name="Shan W."/>
            <person name="Tripathy S."/>
            <person name="Grunwald N."/>
            <person name="Machado M."/>
            <person name="Johnson C.S."/>
            <person name="Walker B."/>
            <person name="Young S."/>
            <person name="Zeng Q."/>
            <person name="Gargeya S."/>
            <person name="Fitzgerald M."/>
            <person name="Haas B."/>
            <person name="Abouelleil A."/>
            <person name="Allen A.W."/>
            <person name="Alvarado L."/>
            <person name="Arachchi H.M."/>
            <person name="Berlin A.M."/>
            <person name="Chapman S.B."/>
            <person name="Gainer-Dewar J."/>
            <person name="Goldberg J."/>
            <person name="Griggs A."/>
            <person name="Gujja S."/>
            <person name="Hansen M."/>
            <person name="Howarth C."/>
            <person name="Imamovic A."/>
            <person name="Ireland A."/>
            <person name="Larimer J."/>
            <person name="McCowan C."/>
            <person name="Murphy C."/>
            <person name="Pearson M."/>
            <person name="Poon T.W."/>
            <person name="Priest M."/>
            <person name="Roberts A."/>
            <person name="Saif S."/>
            <person name="Shea T."/>
            <person name="Sisk P."/>
            <person name="Sykes S."/>
            <person name="Wortman J."/>
            <person name="Nusbaum C."/>
            <person name="Birren B."/>
        </authorList>
    </citation>
    <scope>NUCLEOTIDE SEQUENCE [LARGE SCALE GENOMIC DNA]</scope>
    <source>
        <strain evidence="2 3">P1976</strain>
    </source>
</reference>
<feature type="domain" description="UBA" evidence="1">
    <location>
        <begin position="1"/>
        <end position="30"/>
    </location>
</feature>